<evidence type="ECO:0000313" key="3">
    <source>
        <dbReference type="Proteomes" id="UP000225217"/>
    </source>
</evidence>
<name>A0A1J0GRA7_9CAUD</name>
<dbReference type="Proteomes" id="UP000225217">
    <property type="component" value="Segment"/>
</dbReference>
<evidence type="ECO:0000256" key="1">
    <source>
        <dbReference type="SAM" id="MobiDB-lite"/>
    </source>
</evidence>
<sequence>MSLAPEQHPILNQLGEDSPSPTVGVAELTPDEHLAAALSGFEALQFDPDDLQTPVMLHALLSIAWNLAELNDRQARQEAALAASRADRAPSG</sequence>
<reference evidence="2 3" key="1">
    <citation type="submission" date="2016-08" db="EMBL/GenBank/DDBJ databases">
        <authorList>
            <person name="Grinspan D."/>
            <person name="Erlich J."/>
            <person name="Cui Z.D."/>
            <person name="Khazanchi R."/>
            <person name="Shaffer C.D."/>
            <person name="Hafer-Weston K.A."/>
            <person name="Elgin S.C.R."/>
            <person name="Klyczek K."/>
            <person name="Garlena R.A."/>
            <person name="Russell D.A."/>
            <person name="Pope W.H."/>
            <person name="Jacobs-Sera D."/>
            <person name="Hendrix R.W."/>
            <person name="Hatfull G.F."/>
        </authorList>
    </citation>
    <scope>NUCLEOTIDE SEQUENCE [LARGE SCALE GENOMIC DNA]</scope>
</reference>
<proteinExistence type="predicted"/>
<evidence type="ECO:0000313" key="2">
    <source>
        <dbReference type="EMBL" id="APC43601.1"/>
    </source>
</evidence>
<dbReference type="EMBL" id="KX808132">
    <property type="protein sequence ID" value="APC43601.1"/>
    <property type="molecule type" value="Genomic_DNA"/>
</dbReference>
<keyword evidence="3" id="KW-1185">Reference proteome</keyword>
<protein>
    <submittedName>
        <fullName evidence="2">Uncharacterized protein</fullName>
    </submittedName>
</protein>
<organism evidence="2 3">
    <name type="scientific">Mycobacterium phage Amelie</name>
    <dbReference type="NCBI Taxonomy" id="1913035"/>
    <lineage>
        <taxon>Viruses</taxon>
        <taxon>Duplodnaviria</taxon>
        <taxon>Heunggongvirae</taxon>
        <taxon>Uroviricota</taxon>
        <taxon>Caudoviricetes</taxon>
        <taxon>Weiservirinae</taxon>
        <taxon>Anayavirus</taxon>
        <taxon>Anayavirus amelie</taxon>
    </lineage>
</organism>
<gene>
    <name evidence="2" type="ORF">SEA_AMELIE_1</name>
</gene>
<accession>A0A1J0GRA7</accession>
<feature type="region of interest" description="Disordered" evidence="1">
    <location>
        <begin position="1"/>
        <end position="22"/>
    </location>
</feature>